<dbReference type="Proteomes" id="UP000095282">
    <property type="component" value="Unplaced"/>
</dbReference>
<evidence type="ECO:0000313" key="1">
    <source>
        <dbReference type="Proteomes" id="UP000095282"/>
    </source>
</evidence>
<dbReference type="WBParaSite" id="Csp11.Scaffold629.g13802.t1">
    <property type="protein sequence ID" value="Csp11.Scaffold629.g13802.t1"/>
    <property type="gene ID" value="Csp11.Scaffold629.g13802"/>
</dbReference>
<protein>
    <submittedName>
        <fullName evidence="2">Uncharacterized protein</fullName>
    </submittedName>
</protein>
<proteinExistence type="predicted"/>
<dbReference type="eggNOG" id="ENOG502TKHY">
    <property type="taxonomic scope" value="Eukaryota"/>
</dbReference>
<name>A0A1I7U143_9PELO</name>
<organism evidence="1 2">
    <name type="scientific">Caenorhabditis tropicalis</name>
    <dbReference type="NCBI Taxonomy" id="1561998"/>
    <lineage>
        <taxon>Eukaryota</taxon>
        <taxon>Metazoa</taxon>
        <taxon>Ecdysozoa</taxon>
        <taxon>Nematoda</taxon>
        <taxon>Chromadorea</taxon>
        <taxon>Rhabditida</taxon>
        <taxon>Rhabditina</taxon>
        <taxon>Rhabditomorpha</taxon>
        <taxon>Rhabditoidea</taxon>
        <taxon>Rhabditidae</taxon>
        <taxon>Peloderinae</taxon>
        <taxon>Caenorhabditis</taxon>
    </lineage>
</organism>
<accession>A0A1I7U143</accession>
<keyword evidence="1" id="KW-1185">Reference proteome</keyword>
<sequence>MRKREIALGNTECAIASLLPTIGTTHLIPQWDCLSEFTNTEIAPNATQQLDLKPVQSPTFTGEIATPQRPKPTFFFDWGIGRTCFTLSSPSWLSMFYNRQNIKFHSEEISHYVN</sequence>
<evidence type="ECO:0000313" key="2">
    <source>
        <dbReference type="WBParaSite" id="Csp11.Scaffold629.g13802.t1"/>
    </source>
</evidence>
<reference evidence="2" key="1">
    <citation type="submission" date="2016-11" db="UniProtKB">
        <authorList>
            <consortium name="WormBaseParasite"/>
        </authorList>
    </citation>
    <scope>IDENTIFICATION</scope>
</reference>
<dbReference type="AlphaFoldDB" id="A0A1I7U143"/>